<feature type="non-terminal residue" evidence="4">
    <location>
        <position position="580"/>
    </location>
</feature>
<dbReference type="PANTHER" id="PTHR39387:SF1">
    <property type="entry name" value="SHAVENOID, ISOFORM B"/>
    <property type="match status" value="1"/>
</dbReference>
<feature type="transmembrane region" description="Helical" evidence="2">
    <location>
        <begin position="287"/>
        <end position="310"/>
    </location>
</feature>
<protein>
    <recommendedName>
        <fullName evidence="3">Shavenoid isoform B-like N-terminal domain-containing protein</fullName>
    </recommendedName>
</protein>
<dbReference type="PANTHER" id="PTHR39387">
    <property type="entry name" value="SHAVENOID, ISOFORM B"/>
    <property type="match status" value="1"/>
</dbReference>
<dbReference type="GO" id="GO:0005938">
    <property type="term" value="C:cell cortex"/>
    <property type="evidence" value="ECO:0007669"/>
    <property type="project" value="TreeGrafter"/>
</dbReference>
<comment type="caution">
    <text evidence="4">The sequence shown here is derived from an EMBL/GenBank/DDBJ whole genome shotgun (WGS) entry which is preliminary data.</text>
</comment>
<proteinExistence type="predicted"/>
<organism evidence="4 5">
    <name type="scientific">Cylicocyclus nassatus</name>
    <name type="common">Nematode worm</name>
    <dbReference type="NCBI Taxonomy" id="53992"/>
    <lineage>
        <taxon>Eukaryota</taxon>
        <taxon>Metazoa</taxon>
        <taxon>Ecdysozoa</taxon>
        <taxon>Nematoda</taxon>
        <taxon>Chromadorea</taxon>
        <taxon>Rhabditida</taxon>
        <taxon>Rhabditina</taxon>
        <taxon>Rhabditomorpha</taxon>
        <taxon>Strongyloidea</taxon>
        <taxon>Strongylidae</taxon>
        <taxon>Cylicocyclus</taxon>
    </lineage>
</organism>
<reference evidence="4" key="1">
    <citation type="submission" date="2023-07" db="EMBL/GenBank/DDBJ databases">
        <authorList>
            <consortium name="CYATHOMIX"/>
        </authorList>
    </citation>
    <scope>NUCLEOTIDE SEQUENCE</scope>
    <source>
        <strain evidence="4">N/A</strain>
    </source>
</reference>
<keyword evidence="2" id="KW-1133">Transmembrane helix</keyword>
<feature type="region of interest" description="Disordered" evidence="1">
    <location>
        <begin position="419"/>
        <end position="480"/>
    </location>
</feature>
<keyword evidence="2" id="KW-0812">Transmembrane</keyword>
<gene>
    <name evidence="4" type="ORF">CYNAS_LOCUS14232</name>
</gene>
<evidence type="ECO:0000259" key="3">
    <source>
        <dbReference type="Pfam" id="PF23328"/>
    </source>
</evidence>
<dbReference type="Pfam" id="PF23328">
    <property type="entry name" value="Sha_B_N"/>
    <property type="match status" value="1"/>
</dbReference>
<dbReference type="InterPro" id="IPR057507">
    <property type="entry name" value="Sha_B-like_N"/>
</dbReference>
<evidence type="ECO:0000256" key="1">
    <source>
        <dbReference type="SAM" id="MobiDB-lite"/>
    </source>
</evidence>
<dbReference type="AlphaFoldDB" id="A0AA36H202"/>
<feature type="domain" description="Shavenoid isoform B-like N-terminal" evidence="3">
    <location>
        <begin position="80"/>
        <end position="143"/>
    </location>
</feature>
<dbReference type="Proteomes" id="UP001176961">
    <property type="component" value="Unassembled WGS sequence"/>
</dbReference>
<evidence type="ECO:0000256" key="2">
    <source>
        <dbReference type="SAM" id="Phobius"/>
    </source>
</evidence>
<feature type="transmembrane region" description="Helical" evidence="2">
    <location>
        <begin position="42"/>
        <end position="64"/>
    </location>
</feature>
<keyword evidence="5" id="KW-1185">Reference proteome</keyword>
<feature type="region of interest" description="Disordered" evidence="1">
    <location>
        <begin position="496"/>
        <end position="561"/>
    </location>
</feature>
<dbReference type="EMBL" id="CATQJL010000305">
    <property type="protein sequence ID" value="CAJ0602249.1"/>
    <property type="molecule type" value="Genomic_DNA"/>
</dbReference>
<name>A0AA36H202_CYLNA</name>
<accession>A0AA36H202</accession>
<sequence length="580" mass="64818">SRDAQTPLLLPLRVRCRSLPPWLNELTFSKTWLPDNVSLTHAPISVAMSAIVRLYDVLLLLAVFHRLQAASLQTLSGVLSSIVRKPGQPDVLYPSVCPSACTQLFHAEETEPNTSLNNRCSCVCPSTAPVYLNTAGYCVDRLDECRHNIAFNSSIETERLIPVVSLPAKNGVLHPKVAIRWEDAGIAVSQLGTVDCTITAAFYDNMDHRWRATTRRTLFDIAVARNRSVVMFRGSEADVAVLTGAVVQLKLSCAGFAPDEHCLSFRVSGISGANPYMLTSSNTRAELLFILVLAFLLALTIIGSFVVWHLCWRIKKRQLISDIQMQFLYHLQKQQELQKAALAQATANEMGPCEFKTSLDRIPKRRLYFSSEYLDESMMANPPPVAEQFLADLRRVIDVARERIRMRRFVPMLITIPEDHEEEIEPEQTTQHVDNQQQDSPKSDKSVDSGRESHSSESDDSSREDDKDGRESERKETTEVEHISCVRNIVNGFESRSAKGTQLPKPAARTPPRIAAKPRLPTSQIPTLLGEASPRPVQKSLSLARVPSLPKSSPPRMPSDISYEKTLVNMNVRYVKHTLG</sequence>
<feature type="compositionally biased region" description="Basic and acidic residues" evidence="1">
    <location>
        <begin position="441"/>
        <end position="480"/>
    </location>
</feature>
<evidence type="ECO:0000313" key="5">
    <source>
        <dbReference type="Proteomes" id="UP001176961"/>
    </source>
</evidence>
<keyword evidence="2" id="KW-0472">Membrane</keyword>
<evidence type="ECO:0000313" key="4">
    <source>
        <dbReference type="EMBL" id="CAJ0602249.1"/>
    </source>
</evidence>